<keyword evidence="1" id="KW-0732">Signal</keyword>
<evidence type="ECO:0000313" key="2">
    <source>
        <dbReference type="EMBL" id="MFD1604661.1"/>
    </source>
</evidence>
<dbReference type="Proteomes" id="UP001597138">
    <property type="component" value="Unassembled WGS sequence"/>
</dbReference>
<gene>
    <name evidence="2" type="ORF">ACFSC2_18125</name>
</gene>
<dbReference type="InterPro" id="IPR019861">
    <property type="entry name" value="PorP/SprF_Bacteroidetes"/>
</dbReference>
<dbReference type="RefSeq" id="WP_379815747.1">
    <property type="nucleotide sequence ID" value="NZ_JBHUDZ010000016.1"/>
</dbReference>
<evidence type="ECO:0000313" key="3">
    <source>
        <dbReference type="Proteomes" id="UP001597138"/>
    </source>
</evidence>
<dbReference type="Pfam" id="PF11751">
    <property type="entry name" value="PorP_SprF"/>
    <property type="match status" value="1"/>
</dbReference>
<dbReference type="EMBL" id="JBHUDZ010000016">
    <property type="protein sequence ID" value="MFD1604661.1"/>
    <property type="molecule type" value="Genomic_DNA"/>
</dbReference>
<feature type="signal peptide" evidence="1">
    <location>
        <begin position="1"/>
        <end position="21"/>
    </location>
</feature>
<proteinExistence type="predicted"/>
<protein>
    <submittedName>
        <fullName evidence="2">Type IX secretion system membrane protein PorP/SprF</fullName>
    </submittedName>
</protein>
<accession>A0ABW4HGV2</accession>
<evidence type="ECO:0000256" key="1">
    <source>
        <dbReference type="SAM" id="SignalP"/>
    </source>
</evidence>
<comment type="caution">
    <text evidence="2">The sequence shown here is derived from an EMBL/GenBank/DDBJ whole genome shotgun (WGS) entry which is preliminary data.</text>
</comment>
<reference evidence="3" key="1">
    <citation type="journal article" date="2019" name="Int. J. Syst. Evol. Microbiol.">
        <title>The Global Catalogue of Microorganisms (GCM) 10K type strain sequencing project: providing services to taxonomists for standard genome sequencing and annotation.</title>
        <authorList>
            <consortium name="The Broad Institute Genomics Platform"/>
            <consortium name="The Broad Institute Genome Sequencing Center for Infectious Disease"/>
            <person name="Wu L."/>
            <person name="Ma J."/>
        </authorList>
    </citation>
    <scope>NUCLEOTIDE SEQUENCE [LARGE SCALE GENOMIC DNA]</scope>
    <source>
        <strain evidence="3">CCUG 70865</strain>
    </source>
</reference>
<feature type="chain" id="PRO_5045339847" evidence="1">
    <location>
        <begin position="22"/>
        <end position="306"/>
    </location>
</feature>
<name>A0ABW4HGV2_9FLAO</name>
<keyword evidence="3" id="KW-1185">Reference proteome</keyword>
<dbReference type="NCBIfam" id="TIGR03519">
    <property type="entry name" value="T9SS_PorP_fam"/>
    <property type="match status" value="1"/>
</dbReference>
<organism evidence="2 3">
    <name type="scientific">Flavobacterium artemisiae</name>
    <dbReference type="NCBI Taxonomy" id="2126556"/>
    <lineage>
        <taxon>Bacteria</taxon>
        <taxon>Pseudomonadati</taxon>
        <taxon>Bacteroidota</taxon>
        <taxon>Flavobacteriia</taxon>
        <taxon>Flavobacteriales</taxon>
        <taxon>Flavobacteriaceae</taxon>
        <taxon>Flavobacterium</taxon>
    </lineage>
</organism>
<sequence>MKKNFYCLFAILLLGMFDARAQQDSQYTQYMYNTMTINPAYTGTRGVPSIFGLYRTQWVGLEGAPKTANFSFEMPVSKNGQGLGFSAINDQIGPSNETTISANYSYPVQLSADLTMSLGISASGNFMNIDYTKLRTLNPNDPYLNGQLSQISPNFGAGVYFHSEKWYAGLSVPMILETKFYDDIQTSMASKRMHFYAMGGYVFDLNDNLKFKPAAMIKMVQGAPLAVDLSANFLFYEKLTLGAAYRWDAAVSAMAGFQITPGMNIGYAYDFETTKIRNYSSGSHEIFLRFDLFTETKYRLVTPRFF</sequence>